<dbReference type="Pfam" id="PF15320">
    <property type="entry name" value="RAM"/>
    <property type="match status" value="1"/>
</dbReference>
<evidence type="ECO:0000313" key="2">
    <source>
        <dbReference type="Proteomes" id="UP000887540"/>
    </source>
</evidence>
<dbReference type="GO" id="GO:0031533">
    <property type="term" value="C:mRNA capping enzyme complex"/>
    <property type="evidence" value="ECO:0007669"/>
    <property type="project" value="InterPro"/>
</dbReference>
<evidence type="ECO:0000256" key="1">
    <source>
        <dbReference type="SAM" id="MobiDB-lite"/>
    </source>
</evidence>
<accession>A0A914D480</accession>
<dbReference type="WBParaSite" id="ACRNAN_scaffold18792.g8985.t1">
    <property type="protein sequence ID" value="ACRNAN_scaffold18792.g8985.t1"/>
    <property type="gene ID" value="ACRNAN_scaffold18792.g8985"/>
</dbReference>
<dbReference type="Proteomes" id="UP000887540">
    <property type="component" value="Unplaced"/>
</dbReference>
<feature type="compositionally biased region" description="Polar residues" evidence="1">
    <location>
        <begin position="1"/>
        <end position="13"/>
    </location>
</feature>
<evidence type="ECO:0000313" key="3">
    <source>
        <dbReference type="WBParaSite" id="ACRNAN_scaffold18792.g8985.t1"/>
    </source>
</evidence>
<dbReference type="GO" id="GO:0003723">
    <property type="term" value="F:RNA binding"/>
    <property type="evidence" value="ECO:0007669"/>
    <property type="project" value="InterPro"/>
</dbReference>
<organism evidence="2 3">
    <name type="scientific">Acrobeloides nanus</name>
    <dbReference type="NCBI Taxonomy" id="290746"/>
    <lineage>
        <taxon>Eukaryota</taxon>
        <taxon>Metazoa</taxon>
        <taxon>Ecdysozoa</taxon>
        <taxon>Nematoda</taxon>
        <taxon>Chromadorea</taxon>
        <taxon>Rhabditida</taxon>
        <taxon>Tylenchina</taxon>
        <taxon>Cephalobomorpha</taxon>
        <taxon>Cephaloboidea</taxon>
        <taxon>Cephalobidae</taxon>
        <taxon>Acrobeloides</taxon>
    </lineage>
</organism>
<protein>
    <submittedName>
        <fullName evidence="3">Uncharacterized protein</fullName>
    </submittedName>
</protein>
<keyword evidence="2" id="KW-1185">Reference proteome</keyword>
<feature type="region of interest" description="Disordered" evidence="1">
    <location>
        <begin position="1"/>
        <end position="26"/>
    </location>
</feature>
<sequence length="154" mass="17312">MSQIAEESLPSTSDSEKIIADNGNAVDDKDYVPDEIVQTSRLEEYEKLFKNCYTMEDEMYAKIANEGIPPVICIFPYETRVTYGSDSYRKVVVEEIGMVGEVIGMVEEVIGMVEEVIGMMEEDDLIMVEIEVVNIEITMLGKEKIVIGIVIIID</sequence>
<proteinExistence type="predicted"/>
<dbReference type="InterPro" id="IPR028271">
    <property type="entry name" value="RAMAC"/>
</dbReference>
<dbReference type="GO" id="GO:0106005">
    <property type="term" value="P:RNA 5'-cap (guanine-N7)-methylation"/>
    <property type="evidence" value="ECO:0007669"/>
    <property type="project" value="InterPro"/>
</dbReference>
<reference evidence="3" key="1">
    <citation type="submission" date="2022-11" db="UniProtKB">
        <authorList>
            <consortium name="WormBaseParasite"/>
        </authorList>
    </citation>
    <scope>IDENTIFICATION</scope>
</reference>
<dbReference type="AlphaFoldDB" id="A0A914D480"/>
<name>A0A914D480_9BILA</name>